<keyword evidence="2" id="KW-0472">Membrane</keyword>
<evidence type="ECO:0000256" key="1">
    <source>
        <dbReference type="SAM" id="MobiDB-lite"/>
    </source>
</evidence>
<feature type="compositionally biased region" description="Polar residues" evidence="1">
    <location>
        <begin position="196"/>
        <end position="231"/>
    </location>
</feature>
<evidence type="ECO:0000313" key="3">
    <source>
        <dbReference type="Ensembl" id="ENSSPUP00000023718.1"/>
    </source>
</evidence>
<keyword evidence="4" id="KW-1185">Reference proteome</keyword>
<dbReference type="AlphaFoldDB" id="A0A8D0HTD8"/>
<reference evidence="3" key="2">
    <citation type="submission" date="2025-09" db="UniProtKB">
        <authorList>
            <consortium name="Ensembl"/>
        </authorList>
    </citation>
    <scope>IDENTIFICATION</scope>
</reference>
<reference evidence="3" key="1">
    <citation type="submission" date="2025-08" db="UniProtKB">
        <authorList>
            <consortium name="Ensembl"/>
        </authorList>
    </citation>
    <scope>IDENTIFICATION</scope>
</reference>
<evidence type="ECO:0000256" key="2">
    <source>
        <dbReference type="SAM" id="Phobius"/>
    </source>
</evidence>
<evidence type="ECO:0000313" key="4">
    <source>
        <dbReference type="Proteomes" id="UP000694392"/>
    </source>
</evidence>
<organism evidence="3 4">
    <name type="scientific">Sphenodon punctatus</name>
    <name type="common">Tuatara</name>
    <name type="synonym">Hatteria punctata</name>
    <dbReference type="NCBI Taxonomy" id="8508"/>
    <lineage>
        <taxon>Eukaryota</taxon>
        <taxon>Metazoa</taxon>
        <taxon>Chordata</taxon>
        <taxon>Craniata</taxon>
        <taxon>Vertebrata</taxon>
        <taxon>Euteleostomi</taxon>
        <taxon>Lepidosauria</taxon>
        <taxon>Sphenodontia</taxon>
        <taxon>Sphenodontidae</taxon>
        <taxon>Sphenodon</taxon>
    </lineage>
</organism>
<feature type="transmembrane region" description="Helical" evidence="2">
    <location>
        <begin position="159"/>
        <end position="186"/>
    </location>
</feature>
<feature type="region of interest" description="Disordered" evidence="1">
    <location>
        <begin position="195"/>
        <end position="231"/>
    </location>
</feature>
<dbReference type="GeneTree" id="ENSGT00530000063861"/>
<name>A0A8D0HTD8_SPHPU</name>
<keyword evidence="2" id="KW-1133">Transmembrane helix</keyword>
<sequence length="231" mass="25416">QLVLTLDSSQEKITVPFECVLPEKLFVELDRTPEFSSPSTVVEVNKVTYVQVSLRTASRPLSLVLQECSLSTLDKAPLQLLIRVDEPQEPSVQILNSPHYIHGKIWRFSFIYRTGDQGWSPPSFTLLCRVHLQPSEGDSYEHSVEVTLKTHAVQPPQSLGMAAALGITFGAFLIGALLTAMLWYIYSHTRPMTKMQPVSANQPAPESSSSTTPNHSIGSTQSTPCSTSSMA</sequence>
<dbReference type="InterPro" id="IPR042235">
    <property type="entry name" value="ZP-C_dom"/>
</dbReference>
<proteinExistence type="predicted"/>
<keyword evidence="2" id="KW-0812">Transmembrane</keyword>
<dbReference type="Gene3D" id="2.60.40.4100">
    <property type="entry name" value="Zona pellucida, ZP-C domain"/>
    <property type="match status" value="1"/>
</dbReference>
<dbReference type="Proteomes" id="UP000694392">
    <property type="component" value="Unplaced"/>
</dbReference>
<evidence type="ECO:0008006" key="5">
    <source>
        <dbReference type="Google" id="ProtNLM"/>
    </source>
</evidence>
<dbReference type="Ensembl" id="ENSSPUT00000025305.1">
    <property type="protein sequence ID" value="ENSSPUP00000023718.1"/>
    <property type="gene ID" value="ENSSPUG00000018192.1"/>
</dbReference>
<accession>A0A8D0HTD8</accession>
<protein>
    <recommendedName>
        <fullName evidence="5">Endoglin</fullName>
    </recommendedName>
</protein>